<dbReference type="SUPFAM" id="SSF52833">
    <property type="entry name" value="Thioredoxin-like"/>
    <property type="match status" value="1"/>
</dbReference>
<dbReference type="GO" id="GO:0016491">
    <property type="term" value="F:oxidoreductase activity"/>
    <property type="evidence" value="ECO:0007669"/>
    <property type="project" value="InterPro"/>
</dbReference>
<dbReference type="PANTHER" id="PTHR13887">
    <property type="entry name" value="GLUTATHIONE S-TRANSFERASE KAPPA"/>
    <property type="match status" value="1"/>
</dbReference>
<dbReference type="RefSeq" id="WP_135593493.1">
    <property type="nucleotide sequence ID" value="NZ_RQEZ01000046.1"/>
</dbReference>
<dbReference type="InterPro" id="IPR036249">
    <property type="entry name" value="Thioredoxin-like_sf"/>
</dbReference>
<dbReference type="EMBL" id="RQFA01000080">
    <property type="protein sequence ID" value="TGK28136.1"/>
    <property type="molecule type" value="Genomic_DNA"/>
</dbReference>
<comment type="caution">
    <text evidence="2">The sequence shown here is derived from an EMBL/GenBank/DDBJ whole genome shotgun (WGS) entry which is preliminary data.</text>
</comment>
<evidence type="ECO:0000313" key="3">
    <source>
        <dbReference type="Proteomes" id="UP000298277"/>
    </source>
</evidence>
<dbReference type="OrthoDB" id="9799122at2"/>
<dbReference type="AlphaFoldDB" id="A0A5F1Y7E0"/>
<evidence type="ECO:0000259" key="1">
    <source>
        <dbReference type="Pfam" id="PF01323"/>
    </source>
</evidence>
<accession>A0A5F1Y7E0</accession>
<dbReference type="Proteomes" id="UP000298277">
    <property type="component" value="Unassembled WGS sequence"/>
</dbReference>
<evidence type="ECO:0000313" key="2">
    <source>
        <dbReference type="EMBL" id="TGK28136.1"/>
    </source>
</evidence>
<reference evidence="2" key="1">
    <citation type="journal article" date="2019" name="PLoS Negl. Trop. Dis.">
        <title>Revisiting the worldwide diversity of Leptospira species in the environment.</title>
        <authorList>
            <person name="Vincent A.T."/>
            <person name="Schiettekatte O."/>
            <person name="Bourhy P."/>
            <person name="Veyrier F.J."/>
            <person name="Picardeau M."/>
        </authorList>
    </citation>
    <scope>NUCLEOTIDE SEQUENCE [LARGE SCALE GENOMIC DNA]</scope>
    <source>
        <strain evidence="2">201800299</strain>
    </source>
</reference>
<organism evidence="2 3">
    <name type="scientific">Leptospira gomenensis</name>
    <dbReference type="NCBI Taxonomy" id="2484974"/>
    <lineage>
        <taxon>Bacteria</taxon>
        <taxon>Pseudomonadati</taxon>
        <taxon>Spirochaetota</taxon>
        <taxon>Spirochaetia</taxon>
        <taxon>Leptospirales</taxon>
        <taxon>Leptospiraceae</taxon>
        <taxon>Leptospira</taxon>
    </lineage>
</organism>
<dbReference type="Pfam" id="PF01323">
    <property type="entry name" value="DSBA"/>
    <property type="match status" value="1"/>
</dbReference>
<dbReference type="CDD" id="cd03024">
    <property type="entry name" value="DsbA_FrnE"/>
    <property type="match status" value="1"/>
</dbReference>
<dbReference type="PANTHER" id="PTHR13887:SF41">
    <property type="entry name" value="THIOREDOXIN SUPERFAMILY PROTEIN"/>
    <property type="match status" value="1"/>
</dbReference>
<name>A0A5F1Y7E0_9LEPT</name>
<sequence length="218" mass="25165">METKIALYSDVVCPWCYIGKKRMEDAIFLWKQSHPEDEIHVEWRAFQLNPDLPPEGEDRELHMSRKFGSSDRIKPMVQRVADIAEAEGLPFATEQKGRQPNTFLLHALIRKAEEKGKAFELADIFFRNFFAQHKDLTDADVIRESLKEAGLDPEVLERVKNDRELLDEIRETEFQGKRSGVSGVPFFVFNEKYAVSGAQESALFLQVFDRLKTESLTV</sequence>
<feature type="domain" description="DSBA-like thioredoxin" evidence="1">
    <location>
        <begin position="5"/>
        <end position="205"/>
    </location>
</feature>
<gene>
    <name evidence="2" type="ORF">EHQ17_18845</name>
</gene>
<dbReference type="Gene3D" id="3.40.30.10">
    <property type="entry name" value="Glutaredoxin"/>
    <property type="match status" value="1"/>
</dbReference>
<protein>
    <submittedName>
        <fullName evidence="2">DsbA family oxidoreductase</fullName>
    </submittedName>
</protein>
<proteinExistence type="predicted"/>
<dbReference type="InterPro" id="IPR001853">
    <property type="entry name" value="DSBA-like_thioredoxin_dom"/>
</dbReference>
<keyword evidence="3" id="KW-1185">Reference proteome</keyword>